<dbReference type="SUPFAM" id="SSF51206">
    <property type="entry name" value="cAMP-binding domain-like"/>
    <property type="match status" value="1"/>
</dbReference>
<dbReference type="CDD" id="cd00038">
    <property type="entry name" value="CAP_ED"/>
    <property type="match status" value="1"/>
</dbReference>
<dbReference type="Pfam" id="PF00027">
    <property type="entry name" value="cNMP_binding"/>
    <property type="match status" value="1"/>
</dbReference>
<gene>
    <name evidence="2" type="ORF">D1614_05380</name>
</gene>
<comment type="caution">
    <text evidence="2">The sequence shown here is derived from an EMBL/GenBank/DDBJ whole genome shotgun (WGS) entry which is preliminary data.</text>
</comment>
<accession>A0A399T7M5</accession>
<sequence>MMFVTSGFRIENIFVFQIRSKKGGTMEVFINYLQKYISLSESEIETIKENVYLEHVPAKTFILRAGETCKRLGFITNGVIRMFFYDTEGNEVVRCFHNENHFFGDLSSYQNNTISDQYIQAVTDCSIVFFNRENDHHLYKTLEKWPLLIRKFTEKAFVQKIDRSTNLIHADAKTKYLHFLTQHADIAQRVALGDIASYLGIAQQSLSRIRKNMTL</sequence>
<dbReference type="InterPro" id="IPR014710">
    <property type="entry name" value="RmlC-like_jellyroll"/>
</dbReference>
<evidence type="ECO:0000313" key="2">
    <source>
        <dbReference type="EMBL" id="RIJ50177.1"/>
    </source>
</evidence>
<dbReference type="Gene3D" id="2.60.120.10">
    <property type="entry name" value="Jelly Rolls"/>
    <property type="match status" value="1"/>
</dbReference>
<dbReference type="EMBL" id="QWGR01000002">
    <property type="protein sequence ID" value="RIJ50177.1"/>
    <property type="molecule type" value="Genomic_DNA"/>
</dbReference>
<dbReference type="OrthoDB" id="680421at2"/>
<organism evidence="2 3">
    <name type="scientific">Maribellus luteus</name>
    <dbReference type="NCBI Taxonomy" id="2305463"/>
    <lineage>
        <taxon>Bacteria</taxon>
        <taxon>Pseudomonadati</taxon>
        <taxon>Bacteroidota</taxon>
        <taxon>Bacteroidia</taxon>
        <taxon>Marinilabiliales</taxon>
        <taxon>Prolixibacteraceae</taxon>
        <taxon>Maribellus</taxon>
    </lineage>
</organism>
<name>A0A399T7M5_9BACT</name>
<dbReference type="AlphaFoldDB" id="A0A399T7M5"/>
<proteinExistence type="predicted"/>
<dbReference type="InterPro" id="IPR018490">
    <property type="entry name" value="cNMP-bd_dom_sf"/>
</dbReference>
<keyword evidence="3" id="KW-1185">Reference proteome</keyword>
<dbReference type="Proteomes" id="UP000265926">
    <property type="component" value="Unassembled WGS sequence"/>
</dbReference>
<protein>
    <submittedName>
        <fullName evidence="2">Crp/Fnr family transcriptional regulator</fullName>
    </submittedName>
</protein>
<evidence type="ECO:0000313" key="3">
    <source>
        <dbReference type="Proteomes" id="UP000265926"/>
    </source>
</evidence>
<dbReference type="PROSITE" id="PS50042">
    <property type="entry name" value="CNMP_BINDING_3"/>
    <property type="match status" value="1"/>
</dbReference>
<reference evidence="2 3" key="1">
    <citation type="submission" date="2018-08" db="EMBL/GenBank/DDBJ databases">
        <title>Pallidiluteibacterium maritimus gen. nov., sp. nov., isolated from coastal sediment.</title>
        <authorList>
            <person name="Zhou L.Y."/>
        </authorList>
    </citation>
    <scope>NUCLEOTIDE SEQUENCE [LARGE SCALE GENOMIC DNA]</scope>
    <source>
        <strain evidence="2 3">XSD2</strain>
    </source>
</reference>
<evidence type="ECO:0000259" key="1">
    <source>
        <dbReference type="PROSITE" id="PS50042"/>
    </source>
</evidence>
<dbReference type="InterPro" id="IPR000595">
    <property type="entry name" value="cNMP-bd_dom"/>
</dbReference>
<feature type="domain" description="Cyclic nucleotide-binding" evidence="1">
    <location>
        <begin position="35"/>
        <end position="133"/>
    </location>
</feature>
<dbReference type="SMART" id="SM00100">
    <property type="entry name" value="cNMP"/>
    <property type="match status" value="1"/>
</dbReference>